<evidence type="ECO:0000256" key="9">
    <source>
        <dbReference type="ARBA" id="ARBA00023180"/>
    </source>
</evidence>
<evidence type="ECO:0000256" key="4">
    <source>
        <dbReference type="ARBA" id="ARBA00022692"/>
    </source>
</evidence>
<dbReference type="Pfam" id="PF03567">
    <property type="entry name" value="Sulfotransfer_2"/>
    <property type="match status" value="1"/>
</dbReference>
<dbReference type="Gene3D" id="3.40.50.300">
    <property type="entry name" value="P-loop containing nucleotide triphosphate hydrolases"/>
    <property type="match status" value="1"/>
</dbReference>
<proteinExistence type="inferred from homology"/>
<keyword evidence="4" id="KW-0812">Transmembrane</keyword>
<keyword evidence="7" id="KW-0333">Golgi apparatus</keyword>
<feature type="region of interest" description="Disordered" evidence="10">
    <location>
        <begin position="341"/>
        <end position="442"/>
    </location>
</feature>
<dbReference type="Proteomes" id="UP000283509">
    <property type="component" value="Unassembled WGS sequence"/>
</dbReference>
<keyword evidence="13" id="KW-1185">Reference proteome</keyword>
<dbReference type="SUPFAM" id="SSF52540">
    <property type="entry name" value="P-loop containing nucleoside triphosphate hydrolases"/>
    <property type="match status" value="1"/>
</dbReference>
<dbReference type="InterPro" id="IPR005331">
    <property type="entry name" value="Sulfotransferase"/>
</dbReference>
<dbReference type="PANTHER" id="PTHR12129:SF20">
    <property type="entry name" value="HEPARAN SULFATE 2-O-SULFOTRANSFERASE PIPE"/>
    <property type="match status" value="1"/>
</dbReference>
<name>A0A423T4Q7_PENVA</name>
<feature type="chain" id="PRO_5019469102" evidence="11">
    <location>
        <begin position="22"/>
        <end position="442"/>
    </location>
</feature>
<feature type="compositionally biased region" description="Acidic residues" evidence="10">
    <location>
        <begin position="73"/>
        <end position="90"/>
    </location>
</feature>
<dbReference type="GO" id="GO:0008146">
    <property type="term" value="F:sulfotransferase activity"/>
    <property type="evidence" value="ECO:0007669"/>
    <property type="project" value="InterPro"/>
</dbReference>
<comment type="subcellular location">
    <subcellularLocation>
        <location evidence="1">Golgi apparatus membrane</location>
        <topology evidence="1">Single-pass type II membrane protein</topology>
    </subcellularLocation>
</comment>
<comment type="similarity">
    <text evidence="2">Belongs to the sulfotransferase 3 family.</text>
</comment>
<keyword evidence="3 12" id="KW-0808">Transferase</keyword>
<reference evidence="12 13" key="2">
    <citation type="submission" date="2019-01" db="EMBL/GenBank/DDBJ databases">
        <title>The decoding of complex shrimp genome reveals the adaptation for benthos swimmer, frequently molting mechanism and breeding impact on genome.</title>
        <authorList>
            <person name="Sun Y."/>
            <person name="Gao Y."/>
            <person name="Yu Y."/>
        </authorList>
    </citation>
    <scope>NUCLEOTIDE SEQUENCE [LARGE SCALE GENOMIC DNA]</scope>
    <source>
        <tissue evidence="12">Muscle</tissue>
    </source>
</reference>
<evidence type="ECO:0000313" key="13">
    <source>
        <dbReference type="Proteomes" id="UP000283509"/>
    </source>
</evidence>
<dbReference type="GO" id="GO:0000139">
    <property type="term" value="C:Golgi membrane"/>
    <property type="evidence" value="ECO:0007669"/>
    <property type="project" value="UniProtKB-SubCell"/>
</dbReference>
<reference evidence="12 13" key="1">
    <citation type="submission" date="2018-04" db="EMBL/GenBank/DDBJ databases">
        <authorList>
            <person name="Zhang X."/>
            <person name="Yuan J."/>
            <person name="Li F."/>
            <person name="Xiang J."/>
        </authorList>
    </citation>
    <scope>NUCLEOTIDE SEQUENCE [LARGE SCALE GENOMIC DNA]</scope>
    <source>
        <tissue evidence="12">Muscle</tissue>
    </source>
</reference>
<gene>
    <name evidence="12" type="ORF">C7M84_010309</name>
</gene>
<dbReference type="OrthoDB" id="10019582at2759"/>
<dbReference type="PANTHER" id="PTHR12129">
    <property type="entry name" value="HEPARAN SULFATE 2-O-SULFOTRANSFERASE"/>
    <property type="match status" value="1"/>
</dbReference>
<protein>
    <submittedName>
        <fullName evidence="12">Heparan sulfate 2-O-sulfotransferase</fullName>
    </submittedName>
</protein>
<keyword evidence="11" id="KW-0732">Signal</keyword>
<evidence type="ECO:0000256" key="7">
    <source>
        <dbReference type="ARBA" id="ARBA00023034"/>
    </source>
</evidence>
<comment type="caution">
    <text evidence="12">The sequence shown here is derived from an EMBL/GenBank/DDBJ whole genome shotgun (WGS) entry which is preliminary data.</text>
</comment>
<evidence type="ECO:0000256" key="10">
    <source>
        <dbReference type="SAM" id="MobiDB-lite"/>
    </source>
</evidence>
<evidence type="ECO:0000256" key="5">
    <source>
        <dbReference type="ARBA" id="ARBA00022968"/>
    </source>
</evidence>
<evidence type="ECO:0000256" key="8">
    <source>
        <dbReference type="ARBA" id="ARBA00023136"/>
    </source>
</evidence>
<feature type="compositionally biased region" description="Polar residues" evidence="10">
    <location>
        <begin position="58"/>
        <end position="68"/>
    </location>
</feature>
<dbReference type="InterPro" id="IPR027417">
    <property type="entry name" value="P-loop_NTPase"/>
</dbReference>
<feature type="compositionally biased region" description="Basic and acidic residues" evidence="10">
    <location>
        <begin position="28"/>
        <end position="57"/>
    </location>
</feature>
<evidence type="ECO:0000256" key="11">
    <source>
        <dbReference type="SAM" id="SignalP"/>
    </source>
</evidence>
<accession>A0A423T4Q7</accession>
<feature type="compositionally biased region" description="Polar residues" evidence="10">
    <location>
        <begin position="345"/>
        <end position="372"/>
    </location>
</feature>
<evidence type="ECO:0000313" key="12">
    <source>
        <dbReference type="EMBL" id="ROT71383.1"/>
    </source>
</evidence>
<dbReference type="AlphaFoldDB" id="A0A423T4Q7"/>
<keyword evidence="5" id="KW-0735">Signal-anchor</keyword>
<evidence type="ECO:0000256" key="2">
    <source>
        <dbReference type="ARBA" id="ARBA00010569"/>
    </source>
</evidence>
<keyword evidence="9" id="KW-0325">Glycoprotein</keyword>
<feature type="signal peptide" evidence="11">
    <location>
        <begin position="1"/>
        <end position="21"/>
    </location>
</feature>
<keyword evidence="8" id="KW-0472">Membrane</keyword>
<keyword evidence="6" id="KW-1133">Transmembrane helix</keyword>
<evidence type="ECO:0000256" key="1">
    <source>
        <dbReference type="ARBA" id="ARBA00004323"/>
    </source>
</evidence>
<evidence type="ECO:0000256" key="3">
    <source>
        <dbReference type="ARBA" id="ARBA00022679"/>
    </source>
</evidence>
<evidence type="ECO:0000256" key="6">
    <source>
        <dbReference type="ARBA" id="ARBA00022989"/>
    </source>
</evidence>
<dbReference type="EMBL" id="QCYY01002302">
    <property type="protein sequence ID" value="ROT71383.1"/>
    <property type="molecule type" value="Genomic_DNA"/>
</dbReference>
<feature type="region of interest" description="Disordered" evidence="10">
    <location>
        <begin position="24"/>
        <end position="114"/>
    </location>
</feature>
<organism evidence="12 13">
    <name type="scientific">Penaeus vannamei</name>
    <name type="common">Whiteleg shrimp</name>
    <name type="synonym">Litopenaeus vannamei</name>
    <dbReference type="NCBI Taxonomy" id="6689"/>
    <lineage>
        <taxon>Eukaryota</taxon>
        <taxon>Metazoa</taxon>
        <taxon>Ecdysozoa</taxon>
        <taxon>Arthropoda</taxon>
        <taxon>Crustacea</taxon>
        <taxon>Multicrustacea</taxon>
        <taxon>Malacostraca</taxon>
        <taxon>Eumalacostraca</taxon>
        <taxon>Eucarida</taxon>
        <taxon>Decapoda</taxon>
        <taxon>Dendrobranchiata</taxon>
        <taxon>Penaeoidea</taxon>
        <taxon>Penaeidae</taxon>
        <taxon>Penaeus</taxon>
    </lineage>
</organism>
<sequence>MGILFLLFGIFGYLFVGSQVAETIGEGQSERGSPEEPSDSAKRRVEKSSIESEERPQRNQSEVPQQEAKSAEGEEGGPEGEDYAVLEPPEEVASRAEVPAKVGDVPLGAPRRKVYGAPSRDYEEKMIKALVKEAYMKVTGEGGDEELQQAPAYTLKVEPSSRNVTPADSQLVFFSAVPKCGSSTTGHLFKKLSVLNNYYSLTPQQRIQPVIDEEQQKTLLENLFSLSEKVPVAYTRHLYYFNTTRLGFPRAAWVAIVRHPVERLISQFYYARIPSRYLENKLLQGRMPSAEFMNMTLDTCVPQRDPRCWYREGSRQMLQLSFFCARTPTARPWAAGGRCKWPSTMRRTSTAQSESWRISISPTGSSRSTCRVSSLAPPSAILGTALTPPPSLRRHRKGPFQQPGEQAVCQELDPPHDGELPEGGPRPLPLPEAETPPSGPSS</sequence>
<dbReference type="InterPro" id="IPR007734">
    <property type="entry name" value="Heparan_SO4_2-O-STrfase"/>
</dbReference>